<sequence>MRILDKIFSNLTYDRPFLTQPYFFTCVPNSEAFCTTSSAGNQVPSTSPLRSRAFRPTRLRSSSLLPPPWNRARSDRSIKKRRRRSSRQGALMNCDLYEITSAAIPSPSETPQQREQHLWPTRRRHAETLKPRPPLPAGRDLPERKGQPGNGRQSTAKVILPLTQPDARRRLIVITFSACHDQHAVQRAVTTDVVLLADLSPRLKNANVIPPGPESAARHRRFTDFGGGHDRHVLRRAVPFEDVLPADLSAIGCLALELYSFRGESLCRHSSCSEDSSLRTSTPVIQGGAAISSCCPD</sequence>
<organism evidence="1 2">
    <name type="scientific">Hyalomma asiaticum</name>
    <name type="common">Tick</name>
    <dbReference type="NCBI Taxonomy" id="266040"/>
    <lineage>
        <taxon>Eukaryota</taxon>
        <taxon>Metazoa</taxon>
        <taxon>Ecdysozoa</taxon>
        <taxon>Arthropoda</taxon>
        <taxon>Chelicerata</taxon>
        <taxon>Arachnida</taxon>
        <taxon>Acari</taxon>
        <taxon>Parasitiformes</taxon>
        <taxon>Ixodida</taxon>
        <taxon>Ixodoidea</taxon>
        <taxon>Ixodidae</taxon>
        <taxon>Hyalomminae</taxon>
        <taxon>Hyalomma</taxon>
    </lineage>
</organism>
<reference evidence="1" key="1">
    <citation type="submission" date="2020-05" db="EMBL/GenBank/DDBJ databases">
        <title>Large-scale comparative analyses of tick genomes elucidate their genetic diversity and vector capacities.</title>
        <authorList>
            <person name="Jia N."/>
            <person name="Wang J."/>
            <person name="Shi W."/>
            <person name="Du L."/>
            <person name="Sun Y."/>
            <person name="Zhan W."/>
            <person name="Jiang J."/>
            <person name="Wang Q."/>
            <person name="Zhang B."/>
            <person name="Ji P."/>
            <person name="Sakyi L.B."/>
            <person name="Cui X."/>
            <person name="Yuan T."/>
            <person name="Jiang B."/>
            <person name="Yang W."/>
            <person name="Lam T.T.-Y."/>
            <person name="Chang Q."/>
            <person name="Ding S."/>
            <person name="Wang X."/>
            <person name="Zhu J."/>
            <person name="Ruan X."/>
            <person name="Zhao L."/>
            <person name="Wei J."/>
            <person name="Que T."/>
            <person name="Du C."/>
            <person name="Cheng J."/>
            <person name="Dai P."/>
            <person name="Han X."/>
            <person name="Huang E."/>
            <person name="Gao Y."/>
            <person name="Liu J."/>
            <person name="Shao H."/>
            <person name="Ye R."/>
            <person name="Li L."/>
            <person name="Wei W."/>
            <person name="Wang X."/>
            <person name="Wang C."/>
            <person name="Yang T."/>
            <person name="Huo Q."/>
            <person name="Li W."/>
            <person name="Guo W."/>
            <person name="Chen H."/>
            <person name="Zhou L."/>
            <person name="Ni X."/>
            <person name="Tian J."/>
            <person name="Zhou Y."/>
            <person name="Sheng Y."/>
            <person name="Liu T."/>
            <person name="Pan Y."/>
            <person name="Xia L."/>
            <person name="Li J."/>
            <person name="Zhao F."/>
            <person name="Cao W."/>
        </authorList>
    </citation>
    <scope>NUCLEOTIDE SEQUENCE</scope>
    <source>
        <strain evidence="1">Hyas-2018</strain>
    </source>
</reference>
<name>A0ACB7TBI2_HYAAI</name>
<dbReference type="EMBL" id="CM023490">
    <property type="protein sequence ID" value="KAH6943662.1"/>
    <property type="molecule type" value="Genomic_DNA"/>
</dbReference>
<evidence type="ECO:0000313" key="2">
    <source>
        <dbReference type="Proteomes" id="UP000821845"/>
    </source>
</evidence>
<accession>A0ACB7TBI2</accession>
<gene>
    <name evidence="1" type="ORF">HPB50_025054</name>
</gene>
<comment type="caution">
    <text evidence="1">The sequence shown here is derived from an EMBL/GenBank/DDBJ whole genome shotgun (WGS) entry which is preliminary data.</text>
</comment>
<dbReference type="Proteomes" id="UP000821845">
    <property type="component" value="Chromosome 10"/>
</dbReference>
<evidence type="ECO:0000313" key="1">
    <source>
        <dbReference type="EMBL" id="KAH6943662.1"/>
    </source>
</evidence>
<proteinExistence type="predicted"/>
<protein>
    <submittedName>
        <fullName evidence="1">Uncharacterized protein</fullName>
    </submittedName>
</protein>
<keyword evidence="2" id="KW-1185">Reference proteome</keyword>